<comment type="catalytic activity">
    <reaction evidence="1">
        <text>S-ubiquitinyl-[E2 ubiquitin-conjugating enzyme]-L-cysteine + [acceptor protein]-L-lysine = [E2 ubiquitin-conjugating enzyme]-L-cysteine + N(6)-ubiquitinyl-[acceptor protein]-L-lysine.</text>
        <dbReference type="EC" id="2.3.2.27"/>
    </reaction>
</comment>
<dbReference type="InParanoid" id="D8RFA0"/>
<keyword evidence="12" id="KW-1185">Reference proteome</keyword>
<evidence type="ECO:0000256" key="3">
    <source>
        <dbReference type="ARBA" id="ARBA00022679"/>
    </source>
</evidence>
<evidence type="ECO:0000256" key="5">
    <source>
        <dbReference type="ARBA" id="ARBA00022771"/>
    </source>
</evidence>
<evidence type="ECO:0000256" key="6">
    <source>
        <dbReference type="ARBA" id="ARBA00022786"/>
    </source>
</evidence>
<name>D8RFA0_SELML</name>
<keyword evidence="3" id="KW-0808">Transferase</keyword>
<dbReference type="Proteomes" id="UP000001514">
    <property type="component" value="Unassembled WGS sequence"/>
</dbReference>
<feature type="non-terminal residue" evidence="11">
    <location>
        <position position="1"/>
    </location>
</feature>
<feature type="non-terminal residue" evidence="11">
    <location>
        <position position="73"/>
    </location>
</feature>
<dbReference type="SMART" id="SM00184">
    <property type="entry name" value="RING"/>
    <property type="match status" value="1"/>
</dbReference>
<dbReference type="KEGG" id="smo:SELMODRAFT_8111"/>
<dbReference type="InterPro" id="IPR001841">
    <property type="entry name" value="Znf_RING"/>
</dbReference>
<dbReference type="Gene3D" id="3.30.40.10">
    <property type="entry name" value="Zinc/RING finger domain, C3HC4 (zinc finger)"/>
    <property type="match status" value="1"/>
</dbReference>
<accession>D8RFA0</accession>
<dbReference type="OMA" id="LALWIMC"/>
<feature type="domain" description="RING-type" evidence="9">
    <location>
        <begin position="29"/>
        <end position="70"/>
    </location>
</feature>
<evidence type="ECO:0000259" key="9">
    <source>
        <dbReference type="PROSITE" id="PS50089"/>
    </source>
</evidence>
<dbReference type="HOGENOM" id="CLU_013137_21_0_1"/>
<protein>
    <recommendedName>
        <fullName evidence="2">RING-type E3 ubiquitin transferase</fullName>
        <ecNumber evidence="2">2.3.2.27</ecNumber>
    </recommendedName>
</protein>
<keyword evidence="5 8" id="KW-0863">Zinc-finger</keyword>
<dbReference type="FunFam" id="3.30.40.10:FF:000022">
    <property type="entry name" value="E3 ubiquitin-protein ligase RING1-like"/>
    <property type="match status" value="1"/>
</dbReference>
<dbReference type="Pfam" id="PF13639">
    <property type="entry name" value="zf-RING_2"/>
    <property type="match status" value="1"/>
</dbReference>
<evidence type="ECO:0000256" key="1">
    <source>
        <dbReference type="ARBA" id="ARBA00000900"/>
    </source>
</evidence>
<dbReference type="EMBL" id="GL377578">
    <property type="protein sequence ID" value="EFJ29080.1"/>
    <property type="molecule type" value="Genomic_DNA"/>
</dbReference>
<dbReference type="eggNOG" id="KOG0800">
    <property type="taxonomic scope" value="Eukaryota"/>
</dbReference>
<dbReference type="PANTHER" id="PTHR45931:SF3">
    <property type="entry name" value="RING ZINC FINGER-CONTAINING PROTEIN"/>
    <property type="match status" value="1"/>
</dbReference>
<dbReference type="EMBL" id="GL377613">
    <property type="protein sequence ID" value="EFJ17614.1"/>
    <property type="molecule type" value="Genomic_DNA"/>
</dbReference>
<proteinExistence type="predicted"/>
<dbReference type="PANTHER" id="PTHR45931">
    <property type="entry name" value="SI:CH211-59O9.10"/>
    <property type="match status" value="1"/>
</dbReference>
<dbReference type="GO" id="GO:0005737">
    <property type="term" value="C:cytoplasm"/>
    <property type="evidence" value="ECO:0000318"/>
    <property type="project" value="GO_Central"/>
</dbReference>
<sequence>PPASRQQIDSMPTITISKDHLRNDEFSSCAVCKDDYAVGNKVRQMPCKHVYHQDCILPWLALHGTCPVCRYDV</sequence>
<organism evidence="12">
    <name type="scientific">Selaginella moellendorffii</name>
    <name type="common">Spikemoss</name>
    <dbReference type="NCBI Taxonomy" id="88036"/>
    <lineage>
        <taxon>Eukaryota</taxon>
        <taxon>Viridiplantae</taxon>
        <taxon>Streptophyta</taxon>
        <taxon>Embryophyta</taxon>
        <taxon>Tracheophyta</taxon>
        <taxon>Lycopodiopsida</taxon>
        <taxon>Selaginellales</taxon>
        <taxon>Selaginellaceae</taxon>
        <taxon>Selaginella</taxon>
    </lineage>
</organism>
<dbReference type="InterPro" id="IPR051834">
    <property type="entry name" value="RING_finger_E3_ligase"/>
</dbReference>
<dbReference type="GO" id="GO:0016567">
    <property type="term" value="P:protein ubiquitination"/>
    <property type="evidence" value="ECO:0000318"/>
    <property type="project" value="GO_Central"/>
</dbReference>
<reference evidence="11 12" key="1">
    <citation type="journal article" date="2011" name="Science">
        <title>The Selaginella genome identifies genetic changes associated with the evolution of vascular plants.</title>
        <authorList>
            <person name="Banks J.A."/>
            <person name="Nishiyama T."/>
            <person name="Hasebe M."/>
            <person name="Bowman J.L."/>
            <person name="Gribskov M."/>
            <person name="dePamphilis C."/>
            <person name="Albert V.A."/>
            <person name="Aono N."/>
            <person name="Aoyama T."/>
            <person name="Ambrose B.A."/>
            <person name="Ashton N.W."/>
            <person name="Axtell M.J."/>
            <person name="Barker E."/>
            <person name="Barker M.S."/>
            <person name="Bennetzen J.L."/>
            <person name="Bonawitz N.D."/>
            <person name="Chapple C."/>
            <person name="Cheng C."/>
            <person name="Correa L.G."/>
            <person name="Dacre M."/>
            <person name="DeBarry J."/>
            <person name="Dreyer I."/>
            <person name="Elias M."/>
            <person name="Engstrom E.M."/>
            <person name="Estelle M."/>
            <person name="Feng L."/>
            <person name="Finet C."/>
            <person name="Floyd S.K."/>
            <person name="Frommer W.B."/>
            <person name="Fujita T."/>
            <person name="Gramzow L."/>
            <person name="Gutensohn M."/>
            <person name="Harholt J."/>
            <person name="Hattori M."/>
            <person name="Heyl A."/>
            <person name="Hirai T."/>
            <person name="Hiwatashi Y."/>
            <person name="Ishikawa M."/>
            <person name="Iwata M."/>
            <person name="Karol K.G."/>
            <person name="Koehler B."/>
            <person name="Kolukisaoglu U."/>
            <person name="Kubo M."/>
            <person name="Kurata T."/>
            <person name="Lalonde S."/>
            <person name="Li K."/>
            <person name="Li Y."/>
            <person name="Litt A."/>
            <person name="Lyons E."/>
            <person name="Manning G."/>
            <person name="Maruyama T."/>
            <person name="Michael T.P."/>
            <person name="Mikami K."/>
            <person name="Miyazaki S."/>
            <person name="Morinaga S."/>
            <person name="Murata T."/>
            <person name="Mueller-Roeber B."/>
            <person name="Nelson D.R."/>
            <person name="Obara M."/>
            <person name="Oguri Y."/>
            <person name="Olmstead R.G."/>
            <person name="Onodera N."/>
            <person name="Petersen B.L."/>
            <person name="Pils B."/>
            <person name="Prigge M."/>
            <person name="Rensing S.A."/>
            <person name="Riano-Pachon D.M."/>
            <person name="Roberts A.W."/>
            <person name="Sato Y."/>
            <person name="Scheller H.V."/>
            <person name="Schulz B."/>
            <person name="Schulz C."/>
            <person name="Shakirov E.V."/>
            <person name="Shibagaki N."/>
            <person name="Shinohara N."/>
            <person name="Shippen D.E."/>
            <person name="Soerensen I."/>
            <person name="Sotooka R."/>
            <person name="Sugimoto N."/>
            <person name="Sugita M."/>
            <person name="Sumikawa N."/>
            <person name="Tanurdzic M."/>
            <person name="Theissen G."/>
            <person name="Ulvskov P."/>
            <person name="Wakazuki S."/>
            <person name="Weng J.K."/>
            <person name="Willats W.W."/>
            <person name="Wipf D."/>
            <person name="Wolf P.G."/>
            <person name="Yang L."/>
            <person name="Zimmer A.D."/>
            <person name="Zhu Q."/>
            <person name="Mitros T."/>
            <person name="Hellsten U."/>
            <person name="Loque D."/>
            <person name="Otillar R."/>
            <person name="Salamov A."/>
            <person name="Schmutz J."/>
            <person name="Shapiro H."/>
            <person name="Lindquist E."/>
            <person name="Lucas S."/>
            <person name="Rokhsar D."/>
            <person name="Grigoriev I.V."/>
        </authorList>
    </citation>
    <scope>NUCLEOTIDE SEQUENCE [LARGE SCALE GENOMIC DNA]</scope>
</reference>
<dbReference type="Gramene" id="EFJ29080">
    <property type="protein sequence ID" value="EFJ29080"/>
    <property type="gene ID" value="SELMODRAFT_8109"/>
</dbReference>
<dbReference type="InterPro" id="IPR013083">
    <property type="entry name" value="Znf_RING/FYVE/PHD"/>
</dbReference>
<evidence type="ECO:0000256" key="2">
    <source>
        <dbReference type="ARBA" id="ARBA00012483"/>
    </source>
</evidence>
<dbReference type="STRING" id="88036.D8RFA0"/>
<evidence type="ECO:0000313" key="12">
    <source>
        <dbReference type="Proteomes" id="UP000001514"/>
    </source>
</evidence>
<dbReference type="AlphaFoldDB" id="D8RFA0"/>
<dbReference type="Gramene" id="EFJ17614">
    <property type="protein sequence ID" value="EFJ17614"/>
    <property type="gene ID" value="SELMODRAFT_8111"/>
</dbReference>
<evidence type="ECO:0000256" key="7">
    <source>
        <dbReference type="ARBA" id="ARBA00022833"/>
    </source>
</evidence>
<keyword evidence="4" id="KW-0479">Metal-binding</keyword>
<keyword evidence="6" id="KW-0833">Ubl conjugation pathway</keyword>
<keyword evidence="7" id="KW-0862">Zinc</keyword>
<dbReference type="GO" id="GO:0008270">
    <property type="term" value="F:zinc ion binding"/>
    <property type="evidence" value="ECO:0007669"/>
    <property type="project" value="UniProtKB-KW"/>
</dbReference>
<dbReference type="GO" id="GO:0061630">
    <property type="term" value="F:ubiquitin protein ligase activity"/>
    <property type="evidence" value="ECO:0000318"/>
    <property type="project" value="GO_Central"/>
</dbReference>
<dbReference type="PROSITE" id="PS50089">
    <property type="entry name" value="ZF_RING_2"/>
    <property type="match status" value="1"/>
</dbReference>
<gene>
    <name evidence="11" type="ORF">SELMODRAFT_8109</name>
    <name evidence="10" type="ORF">SELMODRAFT_8111</name>
</gene>
<dbReference type="KEGG" id="smo:SELMODRAFT_8109"/>
<evidence type="ECO:0000256" key="8">
    <source>
        <dbReference type="PROSITE-ProRule" id="PRU00175"/>
    </source>
</evidence>
<dbReference type="SUPFAM" id="SSF57850">
    <property type="entry name" value="RING/U-box"/>
    <property type="match status" value="1"/>
</dbReference>
<evidence type="ECO:0000313" key="10">
    <source>
        <dbReference type="EMBL" id="EFJ17614.1"/>
    </source>
</evidence>
<dbReference type="EC" id="2.3.2.27" evidence="2"/>
<evidence type="ECO:0000256" key="4">
    <source>
        <dbReference type="ARBA" id="ARBA00022723"/>
    </source>
</evidence>
<evidence type="ECO:0000313" key="11">
    <source>
        <dbReference type="EMBL" id="EFJ29080.1"/>
    </source>
</evidence>